<dbReference type="Gene3D" id="3.10.20.90">
    <property type="entry name" value="Phosphatidylinositol 3-kinase Catalytic Subunit, Chain A, domain 1"/>
    <property type="match status" value="1"/>
</dbReference>
<keyword evidence="4" id="KW-1185">Reference proteome</keyword>
<dbReference type="InterPro" id="IPR000270">
    <property type="entry name" value="PB1_dom"/>
</dbReference>
<evidence type="ECO:0000313" key="3">
    <source>
        <dbReference type="EMBL" id="KAA8542251.1"/>
    </source>
</evidence>
<dbReference type="InterPro" id="IPR053198">
    <property type="entry name" value="Gynoecium_Dev_Regulator"/>
</dbReference>
<feature type="domain" description="PB1" evidence="1">
    <location>
        <begin position="28"/>
        <end position="116"/>
    </location>
</feature>
<dbReference type="OrthoDB" id="1914296at2759"/>
<dbReference type="PANTHER" id="PTHR31066">
    <property type="entry name" value="OS05G0427100 PROTEIN-RELATED"/>
    <property type="match status" value="1"/>
</dbReference>
<dbReference type="SMART" id="SM00666">
    <property type="entry name" value="PB1"/>
    <property type="match status" value="1"/>
</dbReference>
<dbReference type="SUPFAM" id="SSF54277">
    <property type="entry name" value="CAD &amp; PB1 domains"/>
    <property type="match status" value="1"/>
</dbReference>
<evidence type="ECO:0000259" key="1">
    <source>
        <dbReference type="SMART" id="SM00666"/>
    </source>
</evidence>
<name>A0A5J5BMB5_9ASTE</name>
<accession>A0A5J5BMB5</accession>
<dbReference type="PANTHER" id="PTHR31066:SF10">
    <property type="entry name" value="OCTICOSAPEPTIDE_PHOX_BEM1P FAMILY PROTEIN"/>
    <property type="match status" value="1"/>
</dbReference>
<dbReference type="AlphaFoldDB" id="A0A5J5BMB5"/>
<dbReference type="Proteomes" id="UP000325577">
    <property type="component" value="Linkage Group LG12"/>
</dbReference>
<evidence type="ECO:0000313" key="2">
    <source>
        <dbReference type="EMBL" id="KAA8542224.1"/>
    </source>
</evidence>
<dbReference type="CDD" id="cd06410">
    <property type="entry name" value="PB1_UP2"/>
    <property type="match status" value="1"/>
</dbReference>
<dbReference type="Pfam" id="PF00564">
    <property type="entry name" value="PB1"/>
    <property type="match status" value="1"/>
</dbReference>
<protein>
    <recommendedName>
        <fullName evidence="1">PB1 domain-containing protein</fullName>
    </recommendedName>
</protein>
<dbReference type="EMBL" id="CM018035">
    <property type="protein sequence ID" value="KAA8542224.1"/>
    <property type="molecule type" value="Genomic_DNA"/>
</dbReference>
<organism evidence="3 4">
    <name type="scientific">Nyssa sinensis</name>
    <dbReference type="NCBI Taxonomy" id="561372"/>
    <lineage>
        <taxon>Eukaryota</taxon>
        <taxon>Viridiplantae</taxon>
        <taxon>Streptophyta</taxon>
        <taxon>Embryophyta</taxon>
        <taxon>Tracheophyta</taxon>
        <taxon>Spermatophyta</taxon>
        <taxon>Magnoliopsida</taxon>
        <taxon>eudicotyledons</taxon>
        <taxon>Gunneridae</taxon>
        <taxon>Pentapetalae</taxon>
        <taxon>asterids</taxon>
        <taxon>Cornales</taxon>
        <taxon>Nyssaceae</taxon>
        <taxon>Nyssa</taxon>
    </lineage>
</organism>
<proteinExistence type="predicted"/>
<evidence type="ECO:0000313" key="4">
    <source>
        <dbReference type="Proteomes" id="UP000325577"/>
    </source>
</evidence>
<gene>
    <name evidence="2" type="ORF">F0562_023376</name>
    <name evidence="3" type="ORF">F0562_023613</name>
</gene>
<dbReference type="EMBL" id="CM018035">
    <property type="protein sequence ID" value="KAA8542251.1"/>
    <property type="molecule type" value="Genomic_DNA"/>
</dbReference>
<sequence>MTRISNSKSRSNMIKFLSSYGGKILPRPTDGKLRYVGGCTRILAVDRSITFAELMVKIGELCGSSMILKCKLPSEDLDMLISITGDEDLANIIEEYDRFSSSRHQEMKIRAILFPLKSLKKISPPVSAVSSVDYSASKSYATAGFCFPYRHAAATAAYRCPGRDYSSAFGVPVGVQYNGGKVTSYPREQGRPSYLHLFPNWQ</sequence>
<reference evidence="3 4" key="1">
    <citation type="submission" date="2019-09" db="EMBL/GenBank/DDBJ databases">
        <title>A chromosome-level genome assembly of the Chinese tupelo Nyssa sinensis.</title>
        <authorList>
            <person name="Yang X."/>
            <person name="Kang M."/>
            <person name="Yang Y."/>
            <person name="Xiong H."/>
            <person name="Wang M."/>
            <person name="Zhang Z."/>
            <person name="Wang Z."/>
            <person name="Wu H."/>
            <person name="Ma T."/>
            <person name="Liu J."/>
            <person name="Xi Z."/>
        </authorList>
    </citation>
    <scope>NUCLEOTIDE SEQUENCE [LARGE SCALE GENOMIC DNA]</scope>
    <source>
        <strain evidence="3">J267</strain>
        <tissue evidence="3">Leaf</tissue>
    </source>
</reference>